<accession>A0A9P7KUT3</accession>
<protein>
    <submittedName>
        <fullName evidence="3">Uncharacterized protein</fullName>
    </submittedName>
</protein>
<evidence type="ECO:0000256" key="1">
    <source>
        <dbReference type="SAM" id="Coils"/>
    </source>
</evidence>
<evidence type="ECO:0000313" key="3">
    <source>
        <dbReference type="EMBL" id="KAG5663253.1"/>
    </source>
</evidence>
<dbReference type="Proteomes" id="UP000782241">
    <property type="component" value="Unassembled WGS sequence"/>
</dbReference>
<evidence type="ECO:0000256" key="2">
    <source>
        <dbReference type="SAM" id="MobiDB-lite"/>
    </source>
</evidence>
<dbReference type="AlphaFoldDB" id="A0A9P7KUT3"/>
<feature type="compositionally biased region" description="Acidic residues" evidence="2">
    <location>
        <begin position="364"/>
        <end position="392"/>
    </location>
</feature>
<comment type="caution">
    <text evidence="3">The sequence shown here is derived from an EMBL/GenBank/DDBJ whole genome shotgun (WGS) entry which is preliminary data.</text>
</comment>
<keyword evidence="1" id="KW-0175">Coiled coil</keyword>
<reference evidence="3" key="1">
    <citation type="submission" date="2021-04" db="EMBL/GenBank/DDBJ databases">
        <title>Draft genome of Fusarium avenaceum strain F156N33, isolated from an atmospheric sample in Virginia.</title>
        <authorList>
            <person name="Yang S."/>
            <person name="Vinatzer B.A."/>
            <person name="Coleman J."/>
        </authorList>
    </citation>
    <scope>NUCLEOTIDE SEQUENCE</scope>
    <source>
        <strain evidence="3">F156N33</strain>
    </source>
</reference>
<dbReference type="EMBL" id="JAGPUO010000004">
    <property type="protein sequence ID" value="KAG5663253.1"/>
    <property type="molecule type" value="Genomic_DNA"/>
</dbReference>
<feature type="coiled-coil region" evidence="1">
    <location>
        <begin position="287"/>
        <end position="321"/>
    </location>
</feature>
<name>A0A9P7KUT3_9HYPO</name>
<gene>
    <name evidence="3" type="ORF">KAF25_001189</name>
</gene>
<feature type="region of interest" description="Disordered" evidence="2">
    <location>
        <begin position="358"/>
        <end position="392"/>
    </location>
</feature>
<evidence type="ECO:0000313" key="4">
    <source>
        <dbReference type="Proteomes" id="UP000782241"/>
    </source>
</evidence>
<proteinExistence type="predicted"/>
<sequence>MSDMETGVLTQFDRDVYQATREIFVDEKAKTRNLKSLKRYIKQHPGDRSWVLQLVTQYGARTIHQSILKLLSGEVYESKFVASQRFPDLFEPSVAHSEARTLSEEEVTRTEQPALEDFHQTHGDDTQVNSELTEATAVLNGINDSTARNDVGNSSVLSVYLPFPVEHMLMEKIQKTLELACYQFGLRALPNVMQKQGWDCPESVELSKWAKLFGRKGNLVWEGSDKPSKELLQSIAAIRHTTVHRLRTNSAGLERFLTDAESLAGFLGDNKFAQAISQLRLETQATLTELVRNKQFSQVQLEKAQEEVARQRAELDQKEHEILRQMASEDKKYRDLAGERLERALNLMGDLKAASNGQVTVLENADDIEDDPVSDDDSDFDHEEQFEDCSET</sequence>
<organism evidence="3 4">
    <name type="scientific">Fusarium avenaceum</name>
    <dbReference type="NCBI Taxonomy" id="40199"/>
    <lineage>
        <taxon>Eukaryota</taxon>
        <taxon>Fungi</taxon>
        <taxon>Dikarya</taxon>
        <taxon>Ascomycota</taxon>
        <taxon>Pezizomycotina</taxon>
        <taxon>Sordariomycetes</taxon>
        <taxon>Hypocreomycetidae</taxon>
        <taxon>Hypocreales</taxon>
        <taxon>Nectriaceae</taxon>
        <taxon>Fusarium</taxon>
        <taxon>Fusarium tricinctum species complex</taxon>
    </lineage>
</organism>
<keyword evidence="4" id="KW-1185">Reference proteome</keyword>